<feature type="domain" description="Mur ligase C-terminal" evidence="9">
    <location>
        <begin position="315"/>
        <end position="428"/>
    </location>
</feature>
<keyword evidence="7 8" id="KW-0133">Cell shape</keyword>
<dbReference type="PANTHER" id="PTHR43692:SF1">
    <property type="entry name" value="UDP-N-ACETYLMURAMOYLALANINE--D-GLUTAMATE LIGASE"/>
    <property type="match status" value="1"/>
</dbReference>
<comment type="subcellular location">
    <subcellularLocation>
        <location evidence="1 7 8">Cytoplasm</location>
    </subcellularLocation>
</comment>
<keyword evidence="7 8" id="KW-0573">Peptidoglycan synthesis</keyword>
<comment type="caution">
    <text evidence="11">The sequence shown here is derived from an EMBL/GenBank/DDBJ whole genome shotgun (WGS) entry which is preliminary data.</text>
</comment>
<dbReference type="GO" id="GO:0009252">
    <property type="term" value="P:peptidoglycan biosynthetic process"/>
    <property type="evidence" value="ECO:0007669"/>
    <property type="project" value="UniProtKB-UniRule"/>
</dbReference>
<dbReference type="InterPro" id="IPR004101">
    <property type="entry name" value="Mur_ligase_C"/>
</dbReference>
<dbReference type="GO" id="GO:0071555">
    <property type="term" value="P:cell wall organization"/>
    <property type="evidence" value="ECO:0007669"/>
    <property type="project" value="UniProtKB-KW"/>
</dbReference>
<comment type="pathway">
    <text evidence="2 7 8">Cell wall biogenesis; peptidoglycan biosynthesis.</text>
</comment>
<evidence type="ECO:0000259" key="10">
    <source>
        <dbReference type="Pfam" id="PF08245"/>
    </source>
</evidence>
<evidence type="ECO:0000256" key="7">
    <source>
        <dbReference type="HAMAP-Rule" id="MF_00639"/>
    </source>
</evidence>
<feature type="binding site" evidence="7">
    <location>
        <begin position="116"/>
        <end position="122"/>
    </location>
    <ligand>
        <name>ATP</name>
        <dbReference type="ChEBI" id="CHEBI:30616"/>
    </ligand>
</feature>
<keyword evidence="6 7" id="KW-0067">ATP-binding</keyword>
<reference evidence="11" key="1">
    <citation type="submission" date="2017-07" db="EMBL/GenBank/DDBJ databases">
        <title>The cable genome - Insights into the physiology and evolution of filamentous bacteria capable of sulfide oxidation via long distance electron transfer.</title>
        <authorList>
            <person name="Thorup C."/>
            <person name="Bjerg J.T."/>
            <person name="Schreiber L."/>
            <person name="Nielsen L.P."/>
            <person name="Kjeldsen K.U."/>
            <person name="Boesen T."/>
            <person name="Boggild A."/>
            <person name="Meysman F."/>
            <person name="Geelhoed J."/>
            <person name="Schramm A."/>
        </authorList>
    </citation>
    <scope>NUCLEOTIDE SEQUENCE [LARGE SCALE GENOMIC DNA]</scope>
    <source>
        <strain evidence="11">GS</strain>
    </source>
</reference>
<dbReference type="NCBIfam" id="TIGR01087">
    <property type="entry name" value="murD"/>
    <property type="match status" value="1"/>
</dbReference>
<keyword evidence="7 8" id="KW-0961">Cell wall biogenesis/degradation</keyword>
<sequence length="463" mass="48409">MIELRSNTKAIAVGLGKSGLAAVRYLHSLGLKTAASEYKKQITAEEQAVLAECGADLELGGHTPEFFADADLIVVSPGVPTNLPVLNAARSRSVPVVGELALAAGRIPVPVIAVTGSNGKTTVTSLIGHLLRSSGKQAFVGGNIGTPVLEYLLEPGETEAAVLELSSFQLDMAGDFRPDIALLLNLSPDHIDRHGSFENYAEAKRQIFVRQGSADIAILGADDPMVAAKPVTTAGTVLHFGTQPGCRAKVEGQQVRLEPGFGADGAVESYDLSATRLSSLVNAYNAAAAILAARAFGCSADGIQAGLADYQPPMHRMTPAGEINGVCFINDSKATNIGAVQAALAGFKKDVVLIAGGRNKGGDFTELIPAFRQHVRQVVLIGEAGPDLAVAAEAAGIGHQFADDMRDAVRKGFALAKPGETVLLAPACASFDMFDNYEHRGREFSRWVGELAGTNSQDTALNR</sequence>
<dbReference type="Pfam" id="PF08245">
    <property type="entry name" value="Mur_ligase_M"/>
    <property type="match status" value="1"/>
</dbReference>
<gene>
    <name evidence="7" type="primary">murD</name>
    <name evidence="11" type="ORF">CDV28_10667</name>
</gene>
<dbReference type="Proteomes" id="UP000316238">
    <property type="component" value="Unassembled WGS sequence"/>
</dbReference>
<keyword evidence="12" id="KW-1185">Reference proteome</keyword>
<evidence type="ECO:0000256" key="4">
    <source>
        <dbReference type="ARBA" id="ARBA00022598"/>
    </source>
</evidence>
<evidence type="ECO:0000313" key="12">
    <source>
        <dbReference type="Proteomes" id="UP000316238"/>
    </source>
</evidence>
<dbReference type="SUPFAM" id="SSF51984">
    <property type="entry name" value="MurCD N-terminal domain"/>
    <property type="match status" value="1"/>
</dbReference>
<dbReference type="Gene3D" id="3.40.1190.10">
    <property type="entry name" value="Mur-like, catalytic domain"/>
    <property type="match status" value="1"/>
</dbReference>
<dbReference type="InterPro" id="IPR036615">
    <property type="entry name" value="Mur_ligase_C_dom_sf"/>
</dbReference>
<evidence type="ECO:0000256" key="3">
    <source>
        <dbReference type="ARBA" id="ARBA00022490"/>
    </source>
</evidence>
<feature type="domain" description="Mur ligase central" evidence="10">
    <location>
        <begin position="114"/>
        <end position="293"/>
    </location>
</feature>
<dbReference type="SUPFAM" id="SSF53244">
    <property type="entry name" value="MurD-like peptide ligases, peptide-binding domain"/>
    <property type="match status" value="1"/>
</dbReference>
<dbReference type="AlphaFoldDB" id="A0A521G399"/>
<dbReference type="GO" id="GO:0005737">
    <property type="term" value="C:cytoplasm"/>
    <property type="evidence" value="ECO:0007669"/>
    <property type="project" value="UniProtKB-SubCell"/>
</dbReference>
<dbReference type="Pfam" id="PF21799">
    <property type="entry name" value="MurD-like_N"/>
    <property type="match status" value="1"/>
</dbReference>
<name>A0A521G399_9BACT</name>
<dbReference type="InterPro" id="IPR036565">
    <property type="entry name" value="Mur-like_cat_sf"/>
</dbReference>
<dbReference type="Pfam" id="PF02875">
    <property type="entry name" value="Mur_ligase_C"/>
    <property type="match status" value="1"/>
</dbReference>
<keyword evidence="7 8" id="KW-0132">Cell division</keyword>
<dbReference type="SUPFAM" id="SSF53623">
    <property type="entry name" value="MurD-like peptide ligases, catalytic domain"/>
    <property type="match status" value="1"/>
</dbReference>
<evidence type="ECO:0000256" key="8">
    <source>
        <dbReference type="RuleBase" id="RU003664"/>
    </source>
</evidence>
<keyword evidence="7 8" id="KW-0131">Cell cycle</keyword>
<evidence type="ECO:0000313" key="11">
    <source>
        <dbReference type="EMBL" id="TAA75512.1"/>
    </source>
</evidence>
<dbReference type="PANTHER" id="PTHR43692">
    <property type="entry name" value="UDP-N-ACETYLMURAMOYLALANINE--D-GLUTAMATE LIGASE"/>
    <property type="match status" value="1"/>
</dbReference>
<dbReference type="Gene3D" id="3.90.190.20">
    <property type="entry name" value="Mur ligase, C-terminal domain"/>
    <property type="match status" value="1"/>
</dbReference>
<accession>A0A521G399</accession>
<dbReference type="HAMAP" id="MF_00639">
    <property type="entry name" value="MurD"/>
    <property type="match status" value="1"/>
</dbReference>
<evidence type="ECO:0000256" key="5">
    <source>
        <dbReference type="ARBA" id="ARBA00022741"/>
    </source>
</evidence>
<protein>
    <recommendedName>
        <fullName evidence="7 8">UDP-N-acetylmuramoylalanine--D-glutamate ligase</fullName>
        <ecNumber evidence="7 8">6.3.2.9</ecNumber>
    </recommendedName>
    <alternativeName>
        <fullName evidence="7">D-glutamic acid-adding enzyme</fullName>
    </alternativeName>
    <alternativeName>
        <fullName evidence="7">UDP-N-acetylmuramoyl-L-alanyl-D-glutamate synthetase</fullName>
    </alternativeName>
</protein>
<evidence type="ECO:0000256" key="1">
    <source>
        <dbReference type="ARBA" id="ARBA00004496"/>
    </source>
</evidence>
<evidence type="ECO:0000256" key="6">
    <source>
        <dbReference type="ARBA" id="ARBA00022840"/>
    </source>
</evidence>
<dbReference type="GO" id="GO:0008360">
    <property type="term" value="P:regulation of cell shape"/>
    <property type="evidence" value="ECO:0007669"/>
    <property type="project" value="UniProtKB-KW"/>
</dbReference>
<dbReference type="EC" id="6.3.2.9" evidence="7 8"/>
<dbReference type="Gene3D" id="3.40.50.720">
    <property type="entry name" value="NAD(P)-binding Rossmann-like Domain"/>
    <property type="match status" value="1"/>
</dbReference>
<evidence type="ECO:0000256" key="2">
    <source>
        <dbReference type="ARBA" id="ARBA00004752"/>
    </source>
</evidence>
<proteinExistence type="inferred from homology"/>
<comment type="function">
    <text evidence="7 8">Cell wall formation. Catalyzes the addition of glutamate to the nucleotide precursor UDP-N-acetylmuramoyl-L-alanine (UMA).</text>
</comment>
<comment type="catalytic activity">
    <reaction evidence="7 8">
        <text>UDP-N-acetyl-alpha-D-muramoyl-L-alanine + D-glutamate + ATP = UDP-N-acetyl-alpha-D-muramoyl-L-alanyl-D-glutamate + ADP + phosphate + H(+)</text>
        <dbReference type="Rhea" id="RHEA:16429"/>
        <dbReference type="ChEBI" id="CHEBI:15378"/>
        <dbReference type="ChEBI" id="CHEBI:29986"/>
        <dbReference type="ChEBI" id="CHEBI:30616"/>
        <dbReference type="ChEBI" id="CHEBI:43474"/>
        <dbReference type="ChEBI" id="CHEBI:83898"/>
        <dbReference type="ChEBI" id="CHEBI:83900"/>
        <dbReference type="ChEBI" id="CHEBI:456216"/>
        <dbReference type="EC" id="6.3.2.9"/>
    </reaction>
</comment>
<dbReference type="GO" id="GO:0005524">
    <property type="term" value="F:ATP binding"/>
    <property type="evidence" value="ECO:0007669"/>
    <property type="project" value="UniProtKB-UniRule"/>
</dbReference>
<dbReference type="InterPro" id="IPR013221">
    <property type="entry name" value="Mur_ligase_cen"/>
</dbReference>
<keyword evidence="4 7" id="KW-0436">Ligase</keyword>
<keyword evidence="5 7" id="KW-0547">Nucleotide-binding</keyword>
<comment type="similarity">
    <text evidence="7">Belongs to the MurCDEF family.</text>
</comment>
<evidence type="ECO:0000259" key="9">
    <source>
        <dbReference type="Pfam" id="PF02875"/>
    </source>
</evidence>
<dbReference type="EMBL" id="NQJD01000006">
    <property type="protein sequence ID" value="TAA75512.1"/>
    <property type="molecule type" value="Genomic_DNA"/>
</dbReference>
<dbReference type="GO" id="GO:0008764">
    <property type="term" value="F:UDP-N-acetylmuramoylalanine-D-glutamate ligase activity"/>
    <property type="evidence" value="ECO:0007669"/>
    <property type="project" value="UniProtKB-UniRule"/>
</dbReference>
<dbReference type="GO" id="GO:0051301">
    <property type="term" value="P:cell division"/>
    <property type="evidence" value="ECO:0007669"/>
    <property type="project" value="UniProtKB-KW"/>
</dbReference>
<dbReference type="InterPro" id="IPR005762">
    <property type="entry name" value="MurD"/>
</dbReference>
<keyword evidence="3 7" id="KW-0963">Cytoplasm</keyword>
<organism evidence="11 12">
    <name type="scientific">Candidatus Electronema aureum</name>
    <dbReference type="NCBI Taxonomy" id="2005002"/>
    <lineage>
        <taxon>Bacteria</taxon>
        <taxon>Pseudomonadati</taxon>
        <taxon>Thermodesulfobacteriota</taxon>
        <taxon>Desulfobulbia</taxon>
        <taxon>Desulfobulbales</taxon>
        <taxon>Desulfobulbaceae</taxon>
        <taxon>Candidatus Electronema</taxon>
    </lineage>
</organism>
<dbReference type="UniPathway" id="UPA00219"/>